<organism evidence="1 2">
    <name type="scientific">Ancylostoma ceylanicum</name>
    <dbReference type="NCBI Taxonomy" id="53326"/>
    <lineage>
        <taxon>Eukaryota</taxon>
        <taxon>Metazoa</taxon>
        <taxon>Ecdysozoa</taxon>
        <taxon>Nematoda</taxon>
        <taxon>Chromadorea</taxon>
        <taxon>Rhabditida</taxon>
        <taxon>Rhabditina</taxon>
        <taxon>Rhabditomorpha</taxon>
        <taxon>Strongyloidea</taxon>
        <taxon>Ancylostomatidae</taxon>
        <taxon>Ancylostomatinae</taxon>
        <taxon>Ancylostoma</taxon>
    </lineage>
</organism>
<reference evidence="2" key="1">
    <citation type="journal article" date="2015" name="Nat. Genet.">
        <title>The genome and transcriptome of the zoonotic hookworm Ancylostoma ceylanicum identify infection-specific gene families.</title>
        <authorList>
            <person name="Schwarz E.M."/>
            <person name="Hu Y."/>
            <person name="Antoshechkin I."/>
            <person name="Miller M.M."/>
            <person name="Sternberg P.W."/>
            <person name="Aroian R.V."/>
        </authorList>
    </citation>
    <scope>NUCLEOTIDE SEQUENCE</scope>
    <source>
        <strain evidence="2">HY135</strain>
    </source>
</reference>
<dbReference type="AlphaFoldDB" id="A0A016SIT1"/>
<name>A0A016SIT1_9BILA</name>
<accession>A0A016SIT1</accession>
<sequence>MKDLRVKDKVVGVDQSRHVGCGPHSTSSGNRRGIECVCALYSDLRGEADVPRSSLTLQIFENEKAPKLFFSFVQRHNGL</sequence>
<protein>
    <submittedName>
        <fullName evidence="1">Uncharacterized protein</fullName>
    </submittedName>
</protein>
<comment type="caution">
    <text evidence="1">The sequence shown here is derived from an EMBL/GenBank/DDBJ whole genome shotgun (WGS) entry which is preliminary data.</text>
</comment>
<proteinExistence type="predicted"/>
<dbReference type="Proteomes" id="UP000024635">
    <property type="component" value="Unassembled WGS sequence"/>
</dbReference>
<dbReference type="EMBL" id="JARK01001558">
    <property type="protein sequence ID" value="EYB90246.1"/>
    <property type="molecule type" value="Genomic_DNA"/>
</dbReference>
<gene>
    <name evidence="1" type="primary">Acey_s0222.g2626</name>
    <name evidence="1" type="ORF">Y032_0222g2626</name>
</gene>
<keyword evidence="2" id="KW-1185">Reference proteome</keyword>
<evidence type="ECO:0000313" key="2">
    <source>
        <dbReference type="Proteomes" id="UP000024635"/>
    </source>
</evidence>
<evidence type="ECO:0000313" key="1">
    <source>
        <dbReference type="EMBL" id="EYB90246.1"/>
    </source>
</evidence>